<organism evidence="3 4">
    <name type="scientific">Eleutherodactylus coqui</name>
    <name type="common">Puerto Rican coqui</name>
    <dbReference type="NCBI Taxonomy" id="57060"/>
    <lineage>
        <taxon>Eukaryota</taxon>
        <taxon>Metazoa</taxon>
        <taxon>Chordata</taxon>
        <taxon>Craniata</taxon>
        <taxon>Vertebrata</taxon>
        <taxon>Euteleostomi</taxon>
        <taxon>Amphibia</taxon>
        <taxon>Batrachia</taxon>
        <taxon>Anura</taxon>
        <taxon>Neobatrachia</taxon>
        <taxon>Hyloidea</taxon>
        <taxon>Eleutherodactylidae</taxon>
        <taxon>Eleutherodactylinae</taxon>
        <taxon>Eleutherodactylus</taxon>
        <taxon>Eleutherodactylus</taxon>
    </lineage>
</organism>
<name>A0A8J6BE30_ELECQ</name>
<feature type="region of interest" description="Disordered" evidence="2">
    <location>
        <begin position="123"/>
        <end position="206"/>
    </location>
</feature>
<dbReference type="InterPro" id="IPR036770">
    <property type="entry name" value="Ankyrin_rpt-contain_sf"/>
</dbReference>
<evidence type="ECO:0000313" key="3">
    <source>
        <dbReference type="EMBL" id="KAG9463264.1"/>
    </source>
</evidence>
<evidence type="ECO:0000256" key="1">
    <source>
        <dbReference type="SAM" id="Coils"/>
    </source>
</evidence>
<accession>A0A8J6BE30</accession>
<dbReference type="Gene3D" id="1.25.40.20">
    <property type="entry name" value="Ankyrin repeat-containing domain"/>
    <property type="match status" value="1"/>
</dbReference>
<dbReference type="GO" id="GO:1902412">
    <property type="term" value="P:regulation of mitotic cytokinesis"/>
    <property type="evidence" value="ECO:0007669"/>
    <property type="project" value="InterPro"/>
</dbReference>
<dbReference type="GO" id="GO:0031116">
    <property type="term" value="P:positive regulation of microtubule polymerization"/>
    <property type="evidence" value="ECO:0007669"/>
    <property type="project" value="TreeGrafter"/>
</dbReference>
<protein>
    <recommendedName>
        <fullName evidence="5">Ankyrin repeat domain-containing protein 53</fullName>
    </recommendedName>
</protein>
<evidence type="ECO:0008006" key="5">
    <source>
        <dbReference type="Google" id="ProtNLM"/>
    </source>
</evidence>
<dbReference type="Proteomes" id="UP000770717">
    <property type="component" value="Unassembled WGS sequence"/>
</dbReference>
<dbReference type="GO" id="GO:0060236">
    <property type="term" value="P:regulation of mitotic spindle organization"/>
    <property type="evidence" value="ECO:0007669"/>
    <property type="project" value="TreeGrafter"/>
</dbReference>
<reference evidence="3" key="1">
    <citation type="thesis" date="2020" institute="ProQuest LLC" country="789 East Eisenhower Parkway, Ann Arbor, MI, USA">
        <title>Comparative Genomics and Chromosome Evolution.</title>
        <authorList>
            <person name="Mudd A.B."/>
        </authorList>
    </citation>
    <scope>NUCLEOTIDE SEQUENCE</scope>
    <source>
        <strain evidence="3">HN-11 Male</strain>
        <tissue evidence="3">Kidney and liver</tissue>
    </source>
</reference>
<feature type="coiled-coil region" evidence="1">
    <location>
        <begin position="72"/>
        <end position="102"/>
    </location>
</feature>
<dbReference type="SUPFAM" id="SSF48403">
    <property type="entry name" value="Ankyrin repeat"/>
    <property type="match status" value="1"/>
</dbReference>
<dbReference type="InterPro" id="IPR002110">
    <property type="entry name" value="Ankyrin_rpt"/>
</dbReference>
<dbReference type="Pfam" id="PF00023">
    <property type="entry name" value="Ank"/>
    <property type="match status" value="1"/>
</dbReference>
<dbReference type="GO" id="GO:0007080">
    <property type="term" value="P:mitotic metaphase chromosome alignment"/>
    <property type="evidence" value="ECO:0007669"/>
    <property type="project" value="TreeGrafter"/>
</dbReference>
<dbReference type="PANTHER" id="PTHR24160">
    <property type="entry name" value="ANKYRIN REPEAT DOMAIN-CONTAINING PROTEIN 53"/>
    <property type="match status" value="1"/>
</dbReference>
<dbReference type="OrthoDB" id="10254927at2759"/>
<dbReference type="PANTHER" id="PTHR24160:SF1">
    <property type="entry name" value="ANKYRIN REPEAT DOMAIN-CONTAINING PROTEIN 53"/>
    <property type="match status" value="1"/>
</dbReference>
<dbReference type="EMBL" id="WNTK01007432">
    <property type="protein sequence ID" value="KAG9463264.1"/>
    <property type="molecule type" value="Genomic_DNA"/>
</dbReference>
<gene>
    <name evidence="3" type="ORF">GDO78_022095</name>
</gene>
<keyword evidence="4" id="KW-1185">Reference proteome</keyword>
<proteinExistence type="predicted"/>
<dbReference type="GO" id="GO:0000922">
    <property type="term" value="C:spindle pole"/>
    <property type="evidence" value="ECO:0007669"/>
    <property type="project" value="TreeGrafter"/>
</dbReference>
<dbReference type="InterPro" id="IPR042335">
    <property type="entry name" value="ANKRD53"/>
</dbReference>
<keyword evidence="1" id="KW-0175">Coiled coil</keyword>
<feature type="compositionally biased region" description="Basic and acidic residues" evidence="2">
    <location>
        <begin position="171"/>
        <end position="184"/>
    </location>
</feature>
<feature type="compositionally biased region" description="Pro residues" evidence="2">
    <location>
        <begin position="196"/>
        <end position="206"/>
    </location>
</feature>
<dbReference type="AlphaFoldDB" id="A0A8J6BE30"/>
<sequence length="322" mass="36752">MAAVHSRLPCLKLLLEDCSVDVNVPSAYGWRALHLVMNQKSGHRVMPCLRYLLRRGADVNVYLRSAMWKKDKEDAVKELKKMEKIRGDIEELEDALIKMQQIPFGESRGTKTLTEKLNRVNLEIETLPKSKPAPRCTDSSNQQRGKSGPSKKMKKKTTGRESTQKVRNTQKRVEQVSDGRKSASEKPFWNSSTNPQRPPTSYPTRPPTLWQGIYPDEVTRKDISAKVLLTKDKQGQLQIQTSQGQVFSAPNLPYEVIERSLFPKRGPRDRIQGHKDFKANHVFDVPRKQQLAESEKPSAEISFHLRHNLDSKFRKLDGESAA</sequence>
<evidence type="ECO:0000313" key="4">
    <source>
        <dbReference type="Proteomes" id="UP000770717"/>
    </source>
</evidence>
<comment type="caution">
    <text evidence="3">The sequence shown here is derived from an EMBL/GenBank/DDBJ whole genome shotgun (WGS) entry which is preliminary data.</text>
</comment>
<evidence type="ECO:0000256" key="2">
    <source>
        <dbReference type="SAM" id="MobiDB-lite"/>
    </source>
</evidence>